<protein>
    <submittedName>
        <fullName evidence="5">POK9 protein</fullName>
    </submittedName>
</protein>
<keyword evidence="2" id="KW-0064">Aspartyl protease</keyword>
<keyword evidence="3" id="KW-0378">Hydrolase</keyword>
<dbReference type="InterPro" id="IPR036157">
    <property type="entry name" value="dUTPase-like_sf"/>
</dbReference>
<evidence type="ECO:0000259" key="4">
    <source>
        <dbReference type="PROSITE" id="PS50175"/>
    </source>
</evidence>
<dbReference type="PROSITE" id="PS00141">
    <property type="entry name" value="ASP_PROTEASE"/>
    <property type="match status" value="1"/>
</dbReference>
<dbReference type="PROSITE" id="PS50175">
    <property type="entry name" value="ASP_PROT_RETROV"/>
    <property type="match status" value="1"/>
</dbReference>
<evidence type="ECO:0000256" key="1">
    <source>
        <dbReference type="ARBA" id="ARBA00022670"/>
    </source>
</evidence>
<organism evidence="5 6">
    <name type="scientific">Turnix velox</name>
    <name type="common">Little buttonquail</name>
    <dbReference type="NCBI Taxonomy" id="2529409"/>
    <lineage>
        <taxon>Eukaryota</taxon>
        <taxon>Metazoa</taxon>
        <taxon>Chordata</taxon>
        <taxon>Craniata</taxon>
        <taxon>Vertebrata</taxon>
        <taxon>Euteleostomi</taxon>
        <taxon>Archelosauria</taxon>
        <taxon>Archosauria</taxon>
        <taxon>Dinosauria</taxon>
        <taxon>Saurischia</taxon>
        <taxon>Theropoda</taxon>
        <taxon>Coelurosauria</taxon>
        <taxon>Aves</taxon>
        <taxon>Neognathae</taxon>
        <taxon>Neoaves</taxon>
        <taxon>Charadriiformes</taxon>
        <taxon>Turnicidae</taxon>
        <taxon>Turnix</taxon>
    </lineage>
</organism>
<dbReference type="EMBL" id="VZTY01016450">
    <property type="protein sequence ID" value="NXU52945.1"/>
    <property type="molecule type" value="Genomic_DNA"/>
</dbReference>
<dbReference type="InterPro" id="IPR001995">
    <property type="entry name" value="Peptidase_A2_cat"/>
</dbReference>
<gene>
    <name evidence="5" type="primary">Ervk9_0</name>
    <name evidence="5" type="ORF">TURVEL_R03147</name>
</gene>
<evidence type="ECO:0000256" key="3">
    <source>
        <dbReference type="ARBA" id="ARBA00022801"/>
    </source>
</evidence>
<dbReference type="InterPro" id="IPR021109">
    <property type="entry name" value="Peptidase_aspartic_dom_sf"/>
</dbReference>
<dbReference type="SUPFAM" id="SSF50630">
    <property type="entry name" value="Acid proteases"/>
    <property type="match status" value="1"/>
</dbReference>
<dbReference type="Gene3D" id="2.70.40.10">
    <property type="match status" value="1"/>
</dbReference>
<accession>A0A7L3LFP0</accession>
<feature type="domain" description="Peptidase A2" evidence="4">
    <location>
        <begin position="146"/>
        <end position="160"/>
    </location>
</feature>
<dbReference type="Gene3D" id="2.40.70.10">
    <property type="entry name" value="Acid Proteases"/>
    <property type="match status" value="1"/>
</dbReference>
<dbReference type="InterPro" id="IPR001969">
    <property type="entry name" value="Aspartic_peptidase_AS"/>
</dbReference>
<dbReference type="PANTHER" id="PTHR19422:SF123">
    <property type="entry name" value="RT1 CLASS I, LOCUS CE15"/>
    <property type="match status" value="1"/>
</dbReference>
<dbReference type="SUPFAM" id="SSF51283">
    <property type="entry name" value="dUTPase-like"/>
    <property type="match status" value="1"/>
</dbReference>
<comment type="caution">
    <text evidence="5">The sequence shown here is derived from an EMBL/GenBank/DDBJ whole genome shotgun (WGS) entry which is preliminary data.</text>
</comment>
<keyword evidence="1" id="KW-0645">Protease</keyword>
<dbReference type="GO" id="GO:0006508">
    <property type="term" value="P:proteolysis"/>
    <property type="evidence" value="ECO:0007669"/>
    <property type="project" value="UniProtKB-KW"/>
</dbReference>
<dbReference type="GO" id="GO:0004190">
    <property type="term" value="F:aspartic-type endopeptidase activity"/>
    <property type="evidence" value="ECO:0007669"/>
    <property type="project" value="UniProtKB-KW"/>
</dbReference>
<dbReference type="Proteomes" id="UP000582182">
    <property type="component" value="Unassembled WGS sequence"/>
</dbReference>
<evidence type="ECO:0000313" key="5">
    <source>
        <dbReference type="EMBL" id="NXU52945.1"/>
    </source>
</evidence>
<dbReference type="InterPro" id="IPR051592">
    <property type="entry name" value="HERV-K_Pro_peptidase_A2"/>
</dbReference>
<dbReference type="InterPro" id="IPR029054">
    <property type="entry name" value="dUTPase-like"/>
</dbReference>
<dbReference type="Pfam" id="PF00692">
    <property type="entry name" value="dUTPase"/>
    <property type="match status" value="1"/>
</dbReference>
<dbReference type="OrthoDB" id="9900537at2759"/>
<keyword evidence="6" id="KW-1185">Reference proteome</keyword>
<reference evidence="5 6" key="1">
    <citation type="submission" date="2019-09" db="EMBL/GenBank/DDBJ databases">
        <title>Bird 10,000 Genomes (B10K) Project - Family phase.</title>
        <authorList>
            <person name="Zhang G."/>
        </authorList>
    </citation>
    <scope>NUCLEOTIDE SEQUENCE [LARGE SCALE GENOMIC DNA]</scope>
    <source>
        <strain evidence="5">B10K-DU-029-46</strain>
    </source>
</reference>
<proteinExistence type="predicted"/>
<dbReference type="PANTHER" id="PTHR19422">
    <property type="entry name" value="GAG RETROVIRAL POLYPROTEIN"/>
    <property type="match status" value="1"/>
</dbReference>
<dbReference type="InterPro" id="IPR018061">
    <property type="entry name" value="Retropepsins"/>
</dbReference>
<sequence>RGSFGLDLATTVDVTLIDNLLVHTASGIKGPLIIKGKRYGALLVGRSSSSLKGLFVFPGIIDTDFTGAINIVVKTDFPPMHNPAGSHIAQLVPLPQYTEPLEPIIMRNQDQQGFGSTGGLIMLTLPMSQHPIITVIIRCRAEEIRVTALLDTGADISIIS</sequence>
<evidence type="ECO:0000256" key="2">
    <source>
        <dbReference type="ARBA" id="ARBA00022750"/>
    </source>
</evidence>
<evidence type="ECO:0000313" key="6">
    <source>
        <dbReference type="Proteomes" id="UP000582182"/>
    </source>
</evidence>
<dbReference type="AlphaFoldDB" id="A0A7L3LFP0"/>
<dbReference type="Pfam" id="PF00077">
    <property type="entry name" value="RVP"/>
    <property type="match status" value="1"/>
</dbReference>
<name>A0A7L3LFP0_9CHAR</name>
<feature type="non-terminal residue" evidence="5">
    <location>
        <position position="160"/>
    </location>
</feature>
<feature type="non-terminal residue" evidence="5">
    <location>
        <position position="1"/>
    </location>
</feature>